<sequence>MTNTCLTTHPLYNTYHHHPHYLCHTTVPQQSLLVCCLHPDPRHSYRRHYLTPSHRSPHHI</sequence>
<name>A0A5B7FTV7_PORTR</name>
<organism evidence="1 2">
    <name type="scientific">Portunus trituberculatus</name>
    <name type="common">Swimming crab</name>
    <name type="synonym">Neptunus trituberculatus</name>
    <dbReference type="NCBI Taxonomy" id="210409"/>
    <lineage>
        <taxon>Eukaryota</taxon>
        <taxon>Metazoa</taxon>
        <taxon>Ecdysozoa</taxon>
        <taxon>Arthropoda</taxon>
        <taxon>Crustacea</taxon>
        <taxon>Multicrustacea</taxon>
        <taxon>Malacostraca</taxon>
        <taxon>Eumalacostraca</taxon>
        <taxon>Eucarida</taxon>
        <taxon>Decapoda</taxon>
        <taxon>Pleocyemata</taxon>
        <taxon>Brachyura</taxon>
        <taxon>Eubrachyura</taxon>
        <taxon>Portunoidea</taxon>
        <taxon>Portunidae</taxon>
        <taxon>Portuninae</taxon>
        <taxon>Portunus</taxon>
    </lineage>
</organism>
<keyword evidence="2" id="KW-1185">Reference proteome</keyword>
<evidence type="ECO:0000313" key="1">
    <source>
        <dbReference type="EMBL" id="MPC50891.1"/>
    </source>
</evidence>
<reference evidence="1 2" key="1">
    <citation type="submission" date="2019-05" db="EMBL/GenBank/DDBJ databases">
        <title>Another draft genome of Portunus trituberculatus and its Hox gene families provides insights of decapod evolution.</title>
        <authorList>
            <person name="Jeong J.-H."/>
            <person name="Song I."/>
            <person name="Kim S."/>
            <person name="Choi T."/>
            <person name="Kim D."/>
            <person name="Ryu S."/>
            <person name="Kim W."/>
        </authorList>
    </citation>
    <scope>NUCLEOTIDE SEQUENCE [LARGE SCALE GENOMIC DNA]</scope>
    <source>
        <tissue evidence="1">Muscle</tissue>
    </source>
</reference>
<evidence type="ECO:0000313" key="2">
    <source>
        <dbReference type="Proteomes" id="UP000324222"/>
    </source>
</evidence>
<comment type="caution">
    <text evidence="1">The sequence shown here is derived from an EMBL/GenBank/DDBJ whole genome shotgun (WGS) entry which is preliminary data.</text>
</comment>
<accession>A0A5B7FTV7</accession>
<dbReference type="Proteomes" id="UP000324222">
    <property type="component" value="Unassembled WGS sequence"/>
</dbReference>
<dbReference type="EMBL" id="VSRR010009793">
    <property type="protein sequence ID" value="MPC50891.1"/>
    <property type="molecule type" value="Genomic_DNA"/>
</dbReference>
<proteinExistence type="predicted"/>
<dbReference type="AlphaFoldDB" id="A0A5B7FTV7"/>
<protein>
    <submittedName>
        <fullName evidence="1">Uncharacterized protein</fullName>
    </submittedName>
</protein>
<gene>
    <name evidence="1" type="ORF">E2C01_044725</name>
</gene>